<evidence type="ECO:0000313" key="7">
    <source>
        <dbReference type="EMBL" id="ACU84346.1"/>
    </source>
</evidence>
<keyword evidence="4" id="KW-0106">Calcium</keyword>
<dbReference type="HOGENOM" id="CLU_006332_9_3_11"/>
<dbReference type="PATRIC" id="fig|446465.5.peg.470"/>
<dbReference type="STRING" id="446465.Bfae_04770"/>
<dbReference type="EMBL" id="CP001643">
    <property type="protein sequence ID" value="ACU84346.1"/>
    <property type="molecule type" value="Genomic_DNA"/>
</dbReference>
<dbReference type="Proteomes" id="UP000001919">
    <property type="component" value="Chromosome"/>
</dbReference>
<keyword evidence="3" id="KW-0378">Hydrolase</keyword>
<feature type="region of interest" description="Disordered" evidence="5">
    <location>
        <begin position="178"/>
        <end position="207"/>
    </location>
</feature>
<dbReference type="PROSITE" id="PS00149">
    <property type="entry name" value="SULFATASE_2"/>
    <property type="match status" value="1"/>
</dbReference>
<protein>
    <submittedName>
        <fullName evidence="7">Arylsulfatase A family protein</fullName>
    </submittedName>
</protein>
<feature type="compositionally biased region" description="Gly residues" evidence="5">
    <location>
        <begin position="181"/>
        <end position="200"/>
    </location>
</feature>
<comment type="similarity">
    <text evidence="1">Belongs to the sulfatase family.</text>
</comment>
<dbReference type="SUPFAM" id="SSF53649">
    <property type="entry name" value="Alkaline phosphatase-like"/>
    <property type="match status" value="1"/>
</dbReference>
<dbReference type="InterPro" id="IPR024607">
    <property type="entry name" value="Sulfatase_CS"/>
</dbReference>
<dbReference type="Pfam" id="PF00884">
    <property type="entry name" value="Sulfatase"/>
    <property type="match status" value="2"/>
</dbReference>
<name>C7MHD7_BRAFD</name>
<feature type="domain" description="Sulfatase N-terminal" evidence="6">
    <location>
        <begin position="210"/>
        <end position="375"/>
    </location>
</feature>
<dbReference type="InterPro" id="IPR050738">
    <property type="entry name" value="Sulfatase"/>
</dbReference>
<dbReference type="InterPro" id="IPR017850">
    <property type="entry name" value="Alkaline_phosphatase_core_sf"/>
</dbReference>
<dbReference type="eggNOG" id="COG3119">
    <property type="taxonomic scope" value="Bacteria"/>
</dbReference>
<dbReference type="OrthoDB" id="9777306at2"/>
<dbReference type="GO" id="GO:0046872">
    <property type="term" value="F:metal ion binding"/>
    <property type="evidence" value="ECO:0007669"/>
    <property type="project" value="UniProtKB-KW"/>
</dbReference>
<evidence type="ECO:0000256" key="1">
    <source>
        <dbReference type="ARBA" id="ARBA00008779"/>
    </source>
</evidence>
<dbReference type="PANTHER" id="PTHR42693">
    <property type="entry name" value="ARYLSULFATASE FAMILY MEMBER"/>
    <property type="match status" value="1"/>
</dbReference>
<evidence type="ECO:0000256" key="5">
    <source>
        <dbReference type="SAM" id="MobiDB-lite"/>
    </source>
</evidence>
<sequence length="478" mass="50638">MPRPNILFLIADDHRHDVLGSAGSPVRTPQLDALAARGTRLARHHCQGGMTGAICAPSRASILSGREVLAATAGLGIGTSEAHELAPDAPTLPQVLRENGYRTYGVGKWHNGTESFHRSFDDGAQIFFGGMSEHTAVPVHDFDPTGAYPDSARHLAEGFSTDVFVQAVTDLLEAHQHRAGGTAGGGAAPDAGAGAGGGPGADDHTGADGPEPFFLWAAFTAPHDPRTPPEEFARLYDRTDPAAVPLPENFRTDPVEATNFGERDENLAAAPRDPEEVRGHLADYYGMISHLDDGIGRILAHLERSGLAENTLVVYTADHGLSLGQHGMMGKQSLYEHSLRVPLLLAGPGIEAGRVLDPLSLHADLLPTLLGLAGAPVPPGVQGKDLGSLLTAPEGTPGPREVVHAAYVDRARMASDGEHKLIRHLRPFRRDELYALATDPGETEDVASDAARARTRDRLAASLVAWQHASGDPWAEES</sequence>
<dbReference type="KEGG" id="bfa:Bfae_04770"/>
<feature type="domain" description="Sulfatase N-terminal" evidence="6">
    <location>
        <begin position="4"/>
        <end position="129"/>
    </location>
</feature>
<keyword evidence="8" id="KW-1185">Reference proteome</keyword>
<accession>C7MHD7</accession>
<proteinExistence type="inferred from homology"/>
<dbReference type="PANTHER" id="PTHR42693:SF53">
    <property type="entry name" value="ENDO-4-O-SULFATASE"/>
    <property type="match status" value="1"/>
</dbReference>
<dbReference type="AlphaFoldDB" id="C7MHD7"/>
<evidence type="ECO:0000256" key="3">
    <source>
        <dbReference type="ARBA" id="ARBA00022801"/>
    </source>
</evidence>
<keyword evidence="2" id="KW-0479">Metal-binding</keyword>
<gene>
    <name evidence="7" type="ordered locus">Bfae_04770</name>
</gene>
<evidence type="ECO:0000256" key="4">
    <source>
        <dbReference type="ARBA" id="ARBA00022837"/>
    </source>
</evidence>
<evidence type="ECO:0000259" key="6">
    <source>
        <dbReference type="Pfam" id="PF00884"/>
    </source>
</evidence>
<dbReference type="Gene3D" id="3.40.720.10">
    <property type="entry name" value="Alkaline Phosphatase, subunit A"/>
    <property type="match status" value="1"/>
</dbReference>
<reference evidence="7 8" key="1">
    <citation type="journal article" date="2009" name="Stand. Genomic Sci.">
        <title>Complete genome sequence of Brachybacterium faecium type strain (Schefferle 6-10).</title>
        <authorList>
            <person name="Lapidus A."/>
            <person name="Pukall R."/>
            <person name="Labuttii K."/>
            <person name="Copeland A."/>
            <person name="Del Rio T.G."/>
            <person name="Nolan M."/>
            <person name="Chen F."/>
            <person name="Lucas S."/>
            <person name="Tice H."/>
            <person name="Cheng J.F."/>
            <person name="Bruce D."/>
            <person name="Goodwin L."/>
            <person name="Pitluck S."/>
            <person name="Rohde M."/>
            <person name="Goker M."/>
            <person name="Pati A."/>
            <person name="Ivanova N."/>
            <person name="Mavrommatis K."/>
            <person name="Chen A."/>
            <person name="Palaniappan K."/>
            <person name="D'haeseleer P."/>
            <person name="Chain P."/>
            <person name="Bristow J."/>
            <person name="Eisen J.A."/>
            <person name="Markowitz V."/>
            <person name="Hugenholtz P."/>
            <person name="Kyrpides N.C."/>
            <person name="Klenk H.P."/>
        </authorList>
    </citation>
    <scope>NUCLEOTIDE SEQUENCE [LARGE SCALE GENOMIC DNA]</scope>
    <source>
        <strain evidence="8">ATCC 43885 / DSM 4810 / JCM 11609 / LMG 19847 / NBRC 14762 / NCIMB 9860 / 6-10</strain>
    </source>
</reference>
<evidence type="ECO:0000256" key="2">
    <source>
        <dbReference type="ARBA" id="ARBA00022723"/>
    </source>
</evidence>
<organism evidence="7 8">
    <name type="scientific">Brachybacterium faecium (strain ATCC 43885 / DSM 4810 / JCM 11609 / LMG 19847 / NBRC 14762 / NCIMB 9860 / 6-10)</name>
    <dbReference type="NCBI Taxonomy" id="446465"/>
    <lineage>
        <taxon>Bacteria</taxon>
        <taxon>Bacillati</taxon>
        <taxon>Actinomycetota</taxon>
        <taxon>Actinomycetes</taxon>
        <taxon>Micrococcales</taxon>
        <taxon>Dermabacteraceae</taxon>
        <taxon>Brachybacterium</taxon>
    </lineage>
</organism>
<evidence type="ECO:0000313" key="8">
    <source>
        <dbReference type="Proteomes" id="UP000001919"/>
    </source>
</evidence>
<dbReference type="GO" id="GO:0004065">
    <property type="term" value="F:arylsulfatase activity"/>
    <property type="evidence" value="ECO:0007669"/>
    <property type="project" value="TreeGrafter"/>
</dbReference>
<dbReference type="InterPro" id="IPR000917">
    <property type="entry name" value="Sulfatase_N"/>
</dbReference>